<reference evidence="1" key="1">
    <citation type="submission" date="2023-04" db="EMBL/GenBank/DDBJ databases">
        <title>A chromosome-level genome assembly of the parasitoid wasp Eretmocerus hayati.</title>
        <authorList>
            <person name="Zhong Y."/>
            <person name="Liu S."/>
            <person name="Liu Y."/>
        </authorList>
    </citation>
    <scope>NUCLEOTIDE SEQUENCE</scope>
    <source>
        <strain evidence="1">ZJU_SS_LIU_2023</strain>
    </source>
</reference>
<dbReference type="Proteomes" id="UP001239111">
    <property type="component" value="Chromosome 1"/>
</dbReference>
<organism evidence="1 2">
    <name type="scientific">Eretmocerus hayati</name>
    <dbReference type="NCBI Taxonomy" id="131215"/>
    <lineage>
        <taxon>Eukaryota</taxon>
        <taxon>Metazoa</taxon>
        <taxon>Ecdysozoa</taxon>
        <taxon>Arthropoda</taxon>
        <taxon>Hexapoda</taxon>
        <taxon>Insecta</taxon>
        <taxon>Pterygota</taxon>
        <taxon>Neoptera</taxon>
        <taxon>Endopterygota</taxon>
        <taxon>Hymenoptera</taxon>
        <taxon>Apocrita</taxon>
        <taxon>Proctotrupomorpha</taxon>
        <taxon>Chalcidoidea</taxon>
        <taxon>Aphelinidae</taxon>
        <taxon>Aphelininae</taxon>
        <taxon>Eretmocerus</taxon>
    </lineage>
</organism>
<dbReference type="EMBL" id="CM056741">
    <property type="protein sequence ID" value="KAJ8684525.1"/>
    <property type="molecule type" value="Genomic_DNA"/>
</dbReference>
<keyword evidence="2" id="KW-1185">Reference proteome</keyword>
<name>A0ACC2PRW1_9HYME</name>
<comment type="caution">
    <text evidence="1">The sequence shown here is derived from an EMBL/GenBank/DDBJ whole genome shotgun (WGS) entry which is preliminary data.</text>
</comment>
<evidence type="ECO:0000313" key="2">
    <source>
        <dbReference type="Proteomes" id="UP001239111"/>
    </source>
</evidence>
<accession>A0ACC2PRW1</accession>
<sequence>MYELLLQIVAHHLDHQISRRRQIHLLLEQQLQSPMPVLALVGYVQALVARAAMHYLKQLALACCRLLLLQFAVPEEKFLHQIYLEEQFGCSSRPETLRDKKKSCSTAAIGYNYESNATASDPSKSPDVVIPPTEEEDEDSDIDLDMCVNVSQIEPSQAHEMNQVAQKYGLIGADYFSFLTQDFEEAETLRQARKQEEEKAMYSGRRSRRERRAFREKNMVGRVMSPPRWYLDYMTFHTTSSECVLEIWYGEEKISPERTFFLPFQFNFNDSLKVNLSLITSHLVANAHRNPLTLKDLTGRIW</sequence>
<gene>
    <name evidence="1" type="ORF">QAD02_020317</name>
</gene>
<protein>
    <submittedName>
        <fullName evidence="1">Uncharacterized protein</fullName>
    </submittedName>
</protein>
<evidence type="ECO:0000313" key="1">
    <source>
        <dbReference type="EMBL" id="KAJ8684525.1"/>
    </source>
</evidence>
<proteinExistence type="predicted"/>